<dbReference type="EMBL" id="UFWD01000001">
    <property type="protein sequence ID" value="SUY21416.1"/>
    <property type="molecule type" value="Genomic_DNA"/>
</dbReference>
<evidence type="ECO:0000259" key="1">
    <source>
        <dbReference type="Pfam" id="PF00391"/>
    </source>
</evidence>
<dbReference type="Pfam" id="PF00391">
    <property type="entry name" value="PEP-utilizers"/>
    <property type="match status" value="1"/>
</dbReference>
<gene>
    <name evidence="2" type="primary">cmdD</name>
    <name evidence="2" type="ORF">NCTC13307_00672</name>
</gene>
<sequence>MLTGIGTSTGVVTAPACVLNSPADFESFQPGSVLVAVTTTPAWTPLFSSASAIVTDIGGPLSHSSIVAREYGIPAVMATHIATRTIKSGQMITVDGLAGTVTFDE</sequence>
<feature type="domain" description="PEP-utilising enzyme mobile" evidence="1">
    <location>
        <begin position="28"/>
        <end position="99"/>
    </location>
</feature>
<dbReference type="Gene3D" id="3.50.30.10">
    <property type="entry name" value="Phosphohistidine domain"/>
    <property type="match status" value="1"/>
</dbReference>
<dbReference type="SUPFAM" id="SSF52009">
    <property type="entry name" value="Phosphohistidine domain"/>
    <property type="match status" value="1"/>
</dbReference>
<reference evidence="2" key="1">
    <citation type="submission" date="2018-06" db="EMBL/GenBank/DDBJ databases">
        <authorList>
            <consortium name="Pathogen Informatics"/>
            <person name="Doyle S."/>
        </authorList>
    </citation>
    <scope>NUCLEOTIDE SEQUENCE</scope>
    <source>
        <strain evidence="2">NCTC13307</strain>
    </source>
</reference>
<dbReference type="InterPro" id="IPR051549">
    <property type="entry name" value="PEP_Utilizing_Enz"/>
</dbReference>
<dbReference type="PANTHER" id="PTHR43615:SF1">
    <property type="entry name" value="PPDK_N DOMAIN-CONTAINING PROTEIN"/>
    <property type="match status" value="1"/>
</dbReference>
<protein>
    <submittedName>
        <fullName evidence="2">PEP-utilizing kinase</fullName>
    </submittedName>
</protein>
<dbReference type="InterPro" id="IPR036637">
    <property type="entry name" value="Phosphohistidine_dom_sf"/>
</dbReference>
<evidence type="ECO:0000313" key="2">
    <source>
        <dbReference type="EMBL" id="SUY21416.1"/>
    </source>
</evidence>
<organism evidence="2">
    <name type="scientific">Clostridioides difficile</name>
    <name type="common">Peptoclostridium difficile</name>
    <dbReference type="NCBI Taxonomy" id="1496"/>
    <lineage>
        <taxon>Bacteria</taxon>
        <taxon>Bacillati</taxon>
        <taxon>Bacillota</taxon>
        <taxon>Clostridia</taxon>
        <taxon>Peptostreptococcales</taxon>
        <taxon>Peptostreptococcaceae</taxon>
        <taxon>Clostridioides</taxon>
    </lineage>
</organism>
<dbReference type="GO" id="GO:0016301">
    <property type="term" value="F:kinase activity"/>
    <property type="evidence" value="ECO:0007669"/>
    <property type="project" value="UniProtKB-KW"/>
</dbReference>
<dbReference type="PANTHER" id="PTHR43615">
    <property type="entry name" value="PHOSPHOENOLPYRUVATE SYNTHASE-RELATED"/>
    <property type="match status" value="1"/>
</dbReference>
<name>A0A381I6A8_CLODI</name>
<keyword evidence="2" id="KW-0418">Kinase</keyword>
<keyword evidence="2" id="KW-0808">Transferase</keyword>
<proteinExistence type="predicted"/>
<accession>A0A381I6A8</accession>
<dbReference type="InterPro" id="IPR008279">
    <property type="entry name" value="PEP-util_enz_mobile_dom"/>
</dbReference>
<dbReference type="AlphaFoldDB" id="A0A381I6A8"/>